<dbReference type="Gene3D" id="1.50.10.20">
    <property type="match status" value="1"/>
</dbReference>
<dbReference type="Proteomes" id="UP001285354">
    <property type="component" value="Unassembled WGS sequence"/>
</dbReference>
<evidence type="ECO:0000256" key="2">
    <source>
        <dbReference type="ARBA" id="ARBA00004308"/>
    </source>
</evidence>
<feature type="chain" id="PRO_5042165476" description="Mannan endo-1,6-alpha-mannosidase" evidence="12">
    <location>
        <begin position="19"/>
        <end position="451"/>
    </location>
</feature>
<reference evidence="13" key="1">
    <citation type="submission" date="2023-06" db="EMBL/GenBank/DDBJ databases">
        <title>Draft genome of Marssonina rosae.</title>
        <authorList>
            <person name="Cheng Q."/>
        </authorList>
    </citation>
    <scope>NUCLEOTIDE SEQUENCE</scope>
    <source>
        <strain evidence="13">R4</strain>
    </source>
</reference>
<keyword evidence="14" id="KW-1185">Reference proteome</keyword>
<evidence type="ECO:0000256" key="8">
    <source>
        <dbReference type="ARBA" id="ARBA00023180"/>
    </source>
</evidence>
<evidence type="ECO:0000256" key="1">
    <source>
        <dbReference type="ARBA" id="ARBA00001452"/>
    </source>
</evidence>
<evidence type="ECO:0000256" key="6">
    <source>
        <dbReference type="ARBA" id="ARBA00022801"/>
    </source>
</evidence>
<dbReference type="PANTHER" id="PTHR12145:SF41">
    <property type="entry name" value="MANNAN ENDO-1,6-ALPHA-MANNOSIDASE"/>
    <property type="match status" value="1"/>
</dbReference>
<dbReference type="Pfam" id="PF03663">
    <property type="entry name" value="Glyco_hydro_76"/>
    <property type="match status" value="1"/>
</dbReference>
<dbReference type="GO" id="GO:0016052">
    <property type="term" value="P:carbohydrate catabolic process"/>
    <property type="evidence" value="ECO:0007669"/>
    <property type="project" value="InterPro"/>
</dbReference>
<keyword evidence="8" id="KW-0325">Glycoprotein</keyword>
<gene>
    <name evidence="13" type="ORF">QTJ16_002253</name>
</gene>
<feature type="transmembrane region" description="Helical" evidence="11">
    <location>
        <begin position="427"/>
        <end position="449"/>
    </location>
</feature>
<comment type="subcellular location">
    <subcellularLocation>
        <location evidence="2">Endomembrane system</location>
    </subcellularLocation>
</comment>
<proteinExistence type="inferred from homology"/>
<evidence type="ECO:0000256" key="7">
    <source>
        <dbReference type="ARBA" id="ARBA00023136"/>
    </source>
</evidence>
<dbReference type="PIRSF" id="PIRSF016302">
    <property type="entry name" value="Man_a_manosd"/>
    <property type="match status" value="1"/>
</dbReference>
<dbReference type="PANTHER" id="PTHR12145">
    <property type="entry name" value="MANNAN ENDO-1,6-ALPHA-MANNOSIDASE DCW1"/>
    <property type="match status" value="1"/>
</dbReference>
<comment type="similarity">
    <text evidence="3 10">Belongs to the glycosyl hydrolase 76 family.</text>
</comment>
<dbReference type="InterPro" id="IPR008928">
    <property type="entry name" value="6-hairpin_glycosidase_sf"/>
</dbReference>
<keyword evidence="9 10" id="KW-0326">Glycosidase</keyword>
<dbReference type="SUPFAM" id="SSF48208">
    <property type="entry name" value="Six-hairpin glycosidases"/>
    <property type="match status" value="1"/>
</dbReference>
<keyword evidence="11" id="KW-0812">Transmembrane</keyword>
<evidence type="ECO:0000256" key="4">
    <source>
        <dbReference type="ARBA" id="ARBA00012350"/>
    </source>
</evidence>
<evidence type="ECO:0000256" key="9">
    <source>
        <dbReference type="ARBA" id="ARBA00023295"/>
    </source>
</evidence>
<comment type="caution">
    <text evidence="13">The sequence shown here is derived from an EMBL/GenBank/DDBJ whole genome shotgun (WGS) entry which is preliminary data.</text>
</comment>
<dbReference type="EMBL" id="JAUBYV010000002">
    <property type="protein sequence ID" value="KAK2629150.1"/>
    <property type="molecule type" value="Genomic_DNA"/>
</dbReference>
<evidence type="ECO:0000313" key="13">
    <source>
        <dbReference type="EMBL" id="KAK2629150.1"/>
    </source>
</evidence>
<evidence type="ECO:0000256" key="5">
    <source>
        <dbReference type="ARBA" id="ARBA00022729"/>
    </source>
</evidence>
<dbReference type="GO" id="GO:0012505">
    <property type="term" value="C:endomembrane system"/>
    <property type="evidence" value="ECO:0007669"/>
    <property type="project" value="UniProtKB-SubCell"/>
</dbReference>
<keyword evidence="7 11" id="KW-0472">Membrane</keyword>
<dbReference type="InterPro" id="IPR014480">
    <property type="entry name" value="Mannan-1_6-alpha_mannosidase"/>
</dbReference>
<keyword evidence="5 12" id="KW-0732">Signal</keyword>
<sequence>MRWSRVVTGSLCVLGADAAITLDLSSRQSIIDAAATAAFDMMTYYTGNRTGDVPGNLPDPYYWWECGAMFGTMINYWYYTGDTSYNAATKQALIHQAGDDFDYMPVNQSKTLGNDDQGFWGMAAMTAAETGFEDPPEGTPGWLALAQGVFNTQVPRWDNSTCGGGLRWQIFTFNSGYTYKNSISNGCFFNIAARLALYTGNQTYADYAEKAWDWMTQIGLINEKYEIFDGTQNTDNCTEKDHNKWTYNTGIFLMGSAVMYNYTNGSAIWKDRVDNLITASKAFYNSDGILYEPCEPGGTCNVDQRSFKAYFTRQLAATAELAPWTHDSIMKEIETSAQAAIKTCTAGATGTQCGLKWTTGTNDGSLGVGEQMAVLEVIQSNLVDQAPGWLSSAKGTGNSSGDVNAGSGSKTDASQLAQIKITTGDRVGAAILTGLVIFGVLAGSATMIMGV</sequence>
<comment type="catalytic activity">
    <reaction evidence="1 10">
        <text>Random hydrolysis of (1-&gt;6)-alpha-D-mannosidic linkages in unbranched (1-&gt;6)-mannans.</text>
        <dbReference type="EC" id="3.2.1.101"/>
    </reaction>
</comment>
<feature type="signal peptide" evidence="12">
    <location>
        <begin position="1"/>
        <end position="18"/>
    </location>
</feature>
<protein>
    <recommendedName>
        <fullName evidence="4 10">Mannan endo-1,6-alpha-mannosidase</fullName>
        <ecNumber evidence="4 10">3.2.1.101</ecNumber>
    </recommendedName>
</protein>
<accession>A0AAD9T6G0</accession>
<dbReference type="GO" id="GO:0008496">
    <property type="term" value="F:mannan endo-1,6-alpha-mannosidase activity"/>
    <property type="evidence" value="ECO:0007669"/>
    <property type="project" value="UniProtKB-UniRule"/>
</dbReference>
<dbReference type="GO" id="GO:0009272">
    <property type="term" value="P:fungal-type cell wall biogenesis"/>
    <property type="evidence" value="ECO:0007669"/>
    <property type="project" value="TreeGrafter"/>
</dbReference>
<keyword evidence="11" id="KW-1133">Transmembrane helix</keyword>
<dbReference type="AlphaFoldDB" id="A0AAD9T6G0"/>
<keyword evidence="6 10" id="KW-0378">Hydrolase</keyword>
<organism evidence="13 14">
    <name type="scientific">Diplocarpon rosae</name>
    <dbReference type="NCBI Taxonomy" id="946125"/>
    <lineage>
        <taxon>Eukaryota</taxon>
        <taxon>Fungi</taxon>
        <taxon>Dikarya</taxon>
        <taxon>Ascomycota</taxon>
        <taxon>Pezizomycotina</taxon>
        <taxon>Leotiomycetes</taxon>
        <taxon>Helotiales</taxon>
        <taxon>Drepanopezizaceae</taxon>
        <taxon>Diplocarpon</taxon>
    </lineage>
</organism>
<dbReference type="EC" id="3.2.1.101" evidence="4 10"/>
<dbReference type="FunFam" id="1.50.10.20:FF:000006">
    <property type="entry name" value="Mannan endo-1,6-alpha-mannosidase"/>
    <property type="match status" value="1"/>
</dbReference>
<evidence type="ECO:0000256" key="11">
    <source>
        <dbReference type="SAM" id="Phobius"/>
    </source>
</evidence>
<evidence type="ECO:0000256" key="12">
    <source>
        <dbReference type="SAM" id="SignalP"/>
    </source>
</evidence>
<name>A0AAD9T6G0_9HELO</name>
<evidence type="ECO:0000313" key="14">
    <source>
        <dbReference type="Proteomes" id="UP001285354"/>
    </source>
</evidence>
<evidence type="ECO:0000256" key="3">
    <source>
        <dbReference type="ARBA" id="ARBA00009699"/>
    </source>
</evidence>
<evidence type="ECO:0000256" key="10">
    <source>
        <dbReference type="PIRNR" id="PIRNR016302"/>
    </source>
</evidence>
<dbReference type="InterPro" id="IPR005198">
    <property type="entry name" value="Glyco_hydro_76"/>
</dbReference>